<dbReference type="CDD" id="cd06171">
    <property type="entry name" value="Sigma70_r4"/>
    <property type="match status" value="1"/>
</dbReference>
<evidence type="ECO:0000256" key="3">
    <source>
        <dbReference type="ARBA" id="ARBA00023082"/>
    </source>
</evidence>
<name>A0A4V2RW97_9BACT</name>
<dbReference type="Pfam" id="PF08281">
    <property type="entry name" value="Sigma70_r4_2"/>
    <property type="match status" value="1"/>
</dbReference>
<gene>
    <name evidence="7" type="ORF">EV194_10810</name>
</gene>
<dbReference type="InterPro" id="IPR013324">
    <property type="entry name" value="RNA_pol_sigma_r3/r4-like"/>
</dbReference>
<dbReference type="NCBIfam" id="TIGR02937">
    <property type="entry name" value="sigma70-ECF"/>
    <property type="match status" value="1"/>
</dbReference>
<proteinExistence type="inferred from homology"/>
<organism evidence="7 8">
    <name type="scientific">Natronoflexus pectinivorans</name>
    <dbReference type="NCBI Taxonomy" id="682526"/>
    <lineage>
        <taxon>Bacteria</taxon>
        <taxon>Pseudomonadati</taxon>
        <taxon>Bacteroidota</taxon>
        <taxon>Bacteroidia</taxon>
        <taxon>Marinilabiliales</taxon>
        <taxon>Marinilabiliaceae</taxon>
        <taxon>Natronoflexus</taxon>
    </lineage>
</organism>
<dbReference type="PANTHER" id="PTHR43133">
    <property type="entry name" value="RNA POLYMERASE ECF-TYPE SIGMA FACTO"/>
    <property type="match status" value="1"/>
</dbReference>
<evidence type="ECO:0000256" key="1">
    <source>
        <dbReference type="ARBA" id="ARBA00010641"/>
    </source>
</evidence>
<dbReference type="AlphaFoldDB" id="A0A4V2RW97"/>
<comment type="similarity">
    <text evidence="1">Belongs to the sigma-70 factor family. ECF subfamily.</text>
</comment>
<dbReference type="InterPro" id="IPR039425">
    <property type="entry name" value="RNA_pol_sigma-70-like"/>
</dbReference>
<dbReference type="PANTHER" id="PTHR43133:SF46">
    <property type="entry name" value="RNA POLYMERASE SIGMA-70 FACTOR ECF SUBFAMILY"/>
    <property type="match status" value="1"/>
</dbReference>
<sequence>MSRLNEIIPACRNGDRKAQKELYELFAPKMFAVCIRYSKNRVEAEDYLHEGFIKVFEKIDQYGNKGSFEGWVRRIMVNTILEGYRKNKQMVVLDESQLKDENTDHEADEPTDEEASVKLEEVMTIIEQLPEKYSLVFNLYVLEDYSHEEISKKLGISIGTSKSNLSRARQWIKKRLSEEKKTASVNEIWQN</sequence>
<comment type="caution">
    <text evidence="7">The sequence shown here is derived from an EMBL/GenBank/DDBJ whole genome shotgun (WGS) entry which is preliminary data.</text>
</comment>
<evidence type="ECO:0000256" key="2">
    <source>
        <dbReference type="ARBA" id="ARBA00023015"/>
    </source>
</evidence>
<keyword evidence="4" id="KW-0804">Transcription</keyword>
<dbReference type="Proteomes" id="UP000295221">
    <property type="component" value="Unassembled WGS sequence"/>
</dbReference>
<dbReference type="GO" id="GO:0006352">
    <property type="term" value="P:DNA-templated transcription initiation"/>
    <property type="evidence" value="ECO:0007669"/>
    <property type="project" value="InterPro"/>
</dbReference>
<evidence type="ECO:0000313" key="8">
    <source>
        <dbReference type="Proteomes" id="UP000295221"/>
    </source>
</evidence>
<keyword evidence="3" id="KW-0731">Sigma factor</keyword>
<dbReference type="InterPro" id="IPR013325">
    <property type="entry name" value="RNA_pol_sigma_r2"/>
</dbReference>
<evidence type="ECO:0000256" key="4">
    <source>
        <dbReference type="ARBA" id="ARBA00023163"/>
    </source>
</evidence>
<dbReference type="SUPFAM" id="SSF88946">
    <property type="entry name" value="Sigma2 domain of RNA polymerase sigma factors"/>
    <property type="match status" value="1"/>
</dbReference>
<keyword evidence="8" id="KW-1185">Reference proteome</keyword>
<dbReference type="SUPFAM" id="SSF88659">
    <property type="entry name" value="Sigma3 and sigma4 domains of RNA polymerase sigma factors"/>
    <property type="match status" value="1"/>
</dbReference>
<dbReference type="InterPro" id="IPR014284">
    <property type="entry name" value="RNA_pol_sigma-70_dom"/>
</dbReference>
<dbReference type="EMBL" id="SLWK01000008">
    <property type="protein sequence ID" value="TCO07405.1"/>
    <property type="molecule type" value="Genomic_DNA"/>
</dbReference>
<dbReference type="RefSeq" id="WP_132434110.1">
    <property type="nucleotide sequence ID" value="NZ_SLWK01000008.1"/>
</dbReference>
<dbReference type="GO" id="GO:0016987">
    <property type="term" value="F:sigma factor activity"/>
    <property type="evidence" value="ECO:0007669"/>
    <property type="project" value="UniProtKB-KW"/>
</dbReference>
<dbReference type="Gene3D" id="1.10.10.10">
    <property type="entry name" value="Winged helix-like DNA-binding domain superfamily/Winged helix DNA-binding domain"/>
    <property type="match status" value="1"/>
</dbReference>
<reference evidence="7 8" key="1">
    <citation type="submission" date="2019-03" db="EMBL/GenBank/DDBJ databases">
        <title>Genomic Encyclopedia of Type Strains, Phase IV (KMG-IV): sequencing the most valuable type-strain genomes for metagenomic binning, comparative biology and taxonomic classification.</title>
        <authorList>
            <person name="Goeker M."/>
        </authorList>
    </citation>
    <scope>NUCLEOTIDE SEQUENCE [LARGE SCALE GENOMIC DNA]</scope>
    <source>
        <strain evidence="7 8">DSM 24179</strain>
    </source>
</reference>
<feature type="domain" description="RNA polymerase sigma factor 70 region 4 type 2" evidence="6">
    <location>
        <begin position="120"/>
        <end position="171"/>
    </location>
</feature>
<dbReference type="Pfam" id="PF04542">
    <property type="entry name" value="Sigma70_r2"/>
    <property type="match status" value="1"/>
</dbReference>
<dbReference type="GO" id="GO:0003677">
    <property type="term" value="F:DNA binding"/>
    <property type="evidence" value="ECO:0007669"/>
    <property type="project" value="InterPro"/>
</dbReference>
<accession>A0A4V2RW97</accession>
<feature type="domain" description="RNA polymerase sigma-70 region 2" evidence="5">
    <location>
        <begin position="22"/>
        <end position="88"/>
    </location>
</feature>
<dbReference type="Gene3D" id="1.10.1740.10">
    <property type="match status" value="1"/>
</dbReference>
<evidence type="ECO:0000259" key="5">
    <source>
        <dbReference type="Pfam" id="PF04542"/>
    </source>
</evidence>
<dbReference type="InterPro" id="IPR007627">
    <property type="entry name" value="RNA_pol_sigma70_r2"/>
</dbReference>
<protein>
    <submittedName>
        <fullName evidence="7">RNA polymerase sigma-70 factor (ECF subfamily)</fullName>
    </submittedName>
</protein>
<dbReference type="InterPro" id="IPR013249">
    <property type="entry name" value="RNA_pol_sigma70_r4_t2"/>
</dbReference>
<dbReference type="OrthoDB" id="1056775at2"/>
<keyword evidence="2" id="KW-0805">Transcription regulation</keyword>
<dbReference type="InterPro" id="IPR036388">
    <property type="entry name" value="WH-like_DNA-bd_sf"/>
</dbReference>
<evidence type="ECO:0000313" key="7">
    <source>
        <dbReference type="EMBL" id="TCO07405.1"/>
    </source>
</evidence>
<evidence type="ECO:0000259" key="6">
    <source>
        <dbReference type="Pfam" id="PF08281"/>
    </source>
</evidence>